<dbReference type="CDD" id="cd07516">
    <property type="entry name" value="HAD_Pase"/>
    <property type="match status" value="1"/>
</dbReference>
<keyword evidence="1" id="KW-0378">Hydrolase</keyword>
<dbReference type="RefSeq" id="WP_200967254.1">
    <property type="nucleotide sequence ID" value="NZ_BMAQ01000033.1"/>
</dbReference>
<dbReference type="SFLD" id="SFLDG01144">
    <property type="entry name" value="C2.B.4:_PGP_Like"/>
    <property type="match status" value="1"/>
</dbReference>
<sequence length="264" mass="29410">MYKLIAIDIDDTLITDDKQITPGTADAIRRAVDRGVHVTLATGRMFASAQAIAKQLQLNVPIITYQGSLIKTALDEQVIYERHVPQEIAAALFDYCDQHDLHIQAYHNDQLFAKKINQKLLDYCANSDVPYTIEPDLKRLSSLPQTKLIIIDDPEVLDELKPKFEARFGDRVHITKSKPNFLEFIHPEGTKGHALKVLAEQLGCPLESVIAIGDSWNDREMLEAAGLGIAMGNAVPALKELADYITLSNNDEGVKHAIEKFVLI</sequence>
<protein>
    <submittedName>
        <fullName evidence="1">Hydrolase</fullName>
    </submittedName>
</protein>
<accession>A0A916QE20</accession>
<dbReference type="GO" id="GO:0000287">
    <property type="term" value="F:magnesium ion binding"/>
    <property type="evidence" value="ECO:0007669"/>
    <property type="project" value="TreeGrafter"/>
</dbReference>
<dbReference type="GO" id="GO:0016791">
    <property type="term" value="F:phosphatase activity"/>
    <property type="evidence" value="ECO:0007669"/>
    <property type="project" value="TreeGrafter"/>
</dbReference>
<evidence type="ECO:0000313" key="2">
    <source>
        <dbReference type="Proteomes" id="UP000654993"/>
    </source>
</evidence>
<dbReference type="InterPro" id="IPR036412">
    <property type="entry name" value="HAD-like_sf"/>
</dbReference>
<keyword evidence="2" id="KW-1185">Reference proteome</keyword>
<dbReference type="GO" id="GO:0005829">
    <property type="term" value="C:cytosol"/>
    <property type="evidence" value="ECO:0007669"/>
    <property type="project" value="TreeGrafter"/>
</dbReference>
<dbReference type="PANTHER" id="PTHR10000">
    <property type="entry name" value="PHOSPHOSERINE PHOSPHATASE"/>
    <property type="match status" value="1"/>
</dbReference>
<reference evidence="1" key="1">
    <citation type="submission" date="2020-08" db="EMBL/GenBank/DDBJ databases">
        <authorList>
            <person name="Uke A."/>
            <person name="Chhe C."/>
            <person name="Baramee S."/>
            <person name="Kosugi A."/>
        </authorList>
    </citation>
    <scope>NUCLEOTIDE SEQUENCE</scope>
    <source>
        <strain evidence="1">DA-C8</strain>
    </source>
</reference>
<dbReference type="Pfam" id="PF08282">
    <property type="entry name" value="Hydrolase_3"/>
    <property type="match status" value="1"/>
</dbReference>
<dbReference type="InterPro" id="IPR006379">
    <property type="entry name" value="HAD-SF_hydro_IIB"/>
</dbReference>
<dbReference type="Gene3D" id="3.30.1240.10">
    <property type="match status" value="1"/>
</dbReference>
<dbReference type="AlphaFoldDB" id="A0A916QE20"/>
<dbReference type="PANTHER" id="PTHR10000:SF8">
    <property type="entry name" value="HAD SUPERFAMILY HYDROLASE-LIKE, TYPE 3"/>
    <property type="match status" value="1"/>
</dbReference>
<dbReference type="EMBL" id="BMAQ01000033">
    <property type="protein sequence ID" value="GFR39041.1"/>
    <property type="molecule type" value="Genomic_DNA"/>
</dbReference>
<dbReference type="Proteomes" id="UP000654993">
    <property type="component" value="Unassembled WGS sequence"/>
</dbReference>
<dbReference type="InterPro" id="IPR000150">
    <property type="entry name" value="Cof"/>
</dbReference>
<dbReference type="NCBIfam" id="TIGR00099">
    <property type="entry name" value="Cof-subfamily"/>
    <property type="match status" value="1"/>
</dbReference>
<dbReference type="Gene3D" id="3.40.50.1000">
    <property type="entry name" value="HAD superfamily/HAD-like"/>
    <property type="match status" value="1"/>
</dbReference>
<comment type="caution">
    <text evidence="1">The sequence shown here is derived from an EMBL/GenBank/DDBJ whole genome shotgun (WGS) entry which is preliminary data.</text>
</comment>
<proteinExistence type="predicted"/>
<dbReference type="PROSITE" id="PS01229">
    <property type="entry name" value="COF_2"/>
    <property type="match status" value="1"/>
</dbReference>
<evidence type="ECO:0000313" key="1">
    <source>
        <dbReference type="EMBL" id="GFR39041.1"/>
    </source>
</evidence>
<organism evidence="1 2">
    <name type="scientific">Insulibacter thermoxylanivorax</name>
    <dbReference type="NCBI Taxonomy" id="2749268"/>
    <lineage>
        <taxon>Bacteria</taxon>
        <taxon>Bacillati</taxon>
        <taxon>Bacillota</taxon>
        <taxon>Bacilli</taxon>
        <taxon>Bacillales</taxon>
        <taxon>Paenibacillaceae</taxon>
        <taxon>Insulibacter</taxon>
    </lineage>
</organism>
<reference evidence="1" key="2">
    <citation type="journal article" date="2021" name="Data Brief">
        <title>Draft genome sequence data of the facultative, thermophilic, xylanolytic bacterium Paenibacillus sp. strain DA-C8.</title>
        <authorList>
            <person name="Chhe C."/>
            <person name="Uke A."/>
            <person name="Baramee S."/>
            <person name="Ungkulpasvich U."/>
            <person name="Tachaapaikoon C."/>
            <person name="Pason P."/>
            <person name="Waeonukul R."/>
            <person name="Ratanakhanokchai K."/>
            <person name="Kosugi A."/>
        </authorList>
    </citation>
    <scope>NUCLEOTIDE SEQUENCE</scope>
    <source>
        <strain evidence="1">DA-C8</strain>
    </source>
</reference>
<dbReference type="NCBIfam" id="TIGR01484">
    <property type="entry name" value="HAD-SF-IIB"/>
    <property type="match status" value="1"/>
</dbReference>
<dbReference type="InterPro" id="IPR023214">
    <property type="entry name" value="HAD_sf"/>
</dbReference>
<name>A0A916QE20_9BACL</name>
<gene>
    <name evidence="1" type="ORF">PRECH8_23370</name>
</gene>
<dbReference type="SUPFAM" id="SSF56784">
    <property type="entry name" value="HAD-like"/>
    <property type="match status" value="1"/>
</dbReference>
<dbReference type="SFLD" id="SFLDS00003">
    <property type="entry name" value="Haloacid_Dehalogenase"/>
    <property type="match status" value="1"/>
</dbReference>
<dbReference type="SFLD" id="SFLDG01140">
    <property type="entry name" value="C2.B:_Phosphomannomutase_and_P"/>
    <property type="match status" value="1"/>
</dbReference>